<feature type="transmembrane region" description="Helical" evidence="1">
    <location>
        <begin position="73"/>
        <end position="94"/>
    </location>
</feature>
<dbReference type="Proteomes" id="UP000035930">
    <property type="component" value="Chromosome"/>
</dbReference>
<reference evidence="2" key="1">
    <citation type="submission" date="2017-08" db="EMBL/GenBank/DDBJ databases">
        <title>Complete Genome Sequence of Francisella noatunensis subsp. orientalis strain FNO190.</title>
        <authorList>
            <person name="Pereira F.L."/>
            <person name="Goncalves L.A."/>
            <person name="Guilherme T.C."/>
            <person name="Soares S.C."/>
            <person name="Dorella F.A."/>
            <person name="Carvalho A.F."/>
            <person name="Leibowitz M.P."/>
            <person name="Leal C.A.G."/>
            <person name="Azevedo V.A.C."/>
            <person name="Figueiredo H.C.P."/>
        </authorList>
    </citation>
    <scope>NUCLEOTIDE SEQUENCE</scope>
    <source>
        <strain evidence="2">FNO190</strain>
    </source>
</reference>
<evidence type="ECO:0000256" key="1">
    <source>
        <dbReference type="SAM" id="Phobius"/>
    </source>
</evidence>
<name>A0ABM5U6U9_9GAMM</name>
<keyword evidence="3" id="KW-1185">Reference proteome</keyword>
<dbReference type="RefSeq" id="WP_231138780.1">
    <property type="nucleotide sequence ID" value="NZ_CP011923.2"/>
</dbReference>
<feature type="transmembrane region" description="Helical" evidence="1">
    <location>
        <begin position="30"/>
        <end position="53"/>
    </location>
</feature>
<keyword evidence="1" id="KW-0812">Transmembrane</keyword>
<protein>
    <submittedName>
        <fullName evidence="2">Uncharacterized protein</fullName>
    </submittedName>
</protein>
<dbReference type="GeneID" id="69248509"/>
<evidence type="ECO:0000313" key="2">
    <source>
        <dbReference type="EMBL" id="AKN88772.1"/>
    </source>
</evidence>
<keyword evidence="1" id="KW-0472">Membrane</keyword>
<feature type="transmembrane region" description="Helical" evidence="1">
    <location>
        <begin position="6"/>
        <end position="23"/>
    </location>
</feature>
<evidence type="ECO:0000313" key="3">
    <source>
        <dbReference type="Proteomes" id="UP000035930"/>
    </source>
</evidence>
<keyword evidence="1" id="KW-1133">Transmembrane helix</keyword>
<proteinExistence type="predicted"/>
<organism evidence="2 3">
    <name type="scientific">Francisella orientalis</name>
    <dbReference type="NCBI Taxonomy" id="299583"/>
    <lineage>
        <taxon>Bacteria</taxon>
        <taxon>Pseudomonadati</taxon>
        <taxon>Pseudomonadota</taxon>
        <taxon>Gammaproteobacteria</taxon>
        <taxon>Thiotrichales</taxon>
        <taxon>Francisellaceae</taxon>
        <taxon>Francisella</taxon>
    </lineage>
</organism>
<sequence length="130" mass="14332">MISTSLSYISFLLLICGLIVLLSSKSKSKLFEYFPVIVIIYFVIVLLSAMGFWDSKSSEIIQTRSQLQDLISAKTWTILLVTLLGFVGAMTPIAKIRSDSIIASIFLYFLAALIASGSSFKGFSQALIYI</sequence>
<accession>A0ABM5U6U9</accession>
<dbReference type="EMBL" id="CP011923">
    <property type="protein sequence ID" value="AKN88772.1"/>
    <property type="molecule type" value="Genomic_DNA"/>
</dbReference>
<gene>
    <name evidence="2" type="ORF">FNO190_1061</name>
</gene>
<feature type="transmembrane region" description="Helical" evidence="1">
    <location>
        <begin position="101"/>
        <end position="120"/>
    </location>
</feature>